<dbReference type="EMBL" id="CP042905">
    <property type="protein sequence ID" value="QEE17898.1"/>
    <property type="molecule type" value="Genomic_DNA"/>
</dbReference>
<dbReference type="AlphaFoldDB" id="A0A5B9DF45"/>
<dbReference type="Pfam" id="PF00300">
    <property type="entry name" value="His_Phos_1"/>
    <property type="match status" value="1"/>
</dbReference>
<dbReference type="InterPro" id="IPR029033">
    <property type="entry name" value="His_PPase_superfam"/>
</dbReference>
<accession>A0A5B9DF45</accession>
<dbReference type="PIRSF" id="PIRSF000709">
    <property type="entry name" value="6PFK_2-Ptase"/>
    <property type="match status" value="1"/>
</dbReference>
<organism evidence="1 2">
    <name type="scientific">Promethearchaeum syntrophicum</name>
    <dbReference type="NCBI Taxonomy" id="2594042"/>
    <lineage>
        <taxon>Archaea</taxon>
        <taxon>Promethearchaeati</taxon>
        <taxon>Promethearchaeota</taxon>
        <taxon>Promethearchaeia</taxon>
        <taxon>Promethearchaeales</taxon>
        <taxon>Promethearchaeaceae</taxon>
        <taxon>Promethearchaeum</taxon>
    </lineage>
</organism>
<keyword evidence="2" id="KW-1185">Reference proteome</keyword>
<dbReference type="Gene3D" id="3.40.50.1240">
    <property type="entry name" value="Phosphoglycerate mutase-like"/>
    <property type="match status" value="1"/>
</dbReference>
<sequence length="187" mass="21756">MKIYLLRHASTQYNSKKSPSEWHLSPEGKQQAENIVKQNLIPQVDKIICSSELKTHSTIKPYSDFYHLPINKDLRFNEVGSTHLPIDIKLFQQFRRQCFNDFDMHLPFNDNESFRDAYNRFQSGIADYIKSAHNSILIVSHGCILSIFFAMLNKISDNGELIYKNWQNLQFCSLGVIENGKIIRNLS</sequence>
<reference evidence="1 2" key="2">
    <citation type="journal article" date="2024" name="Int. J. Syst. Evol. Microbiol.">
        <title>Promethearchaeum syntrophicum gen. nov., sp. nov., an anaerobic, obligately syntrophic archaeon, the first isolate of the lineage 'Asgard' archaea, and proposal of the new archaeal phylum Promethearchaeota phyl. nov. and kingdom Promethearchaeati regn. nov.</title>
        <authorList>
            <person name="Imachi H."/>
            <person name="Nobu M.K."/>
            <person name="Kato S."/>
            <person name="Takaki Y."/>
            <person name="Miyazaki M."/>
            <person name="Miyata M."/>
            <person name="Ogawara M."/>
            <person name="Saito Y."/>
            <person name="Sakai S."/>
            <person name="Tahara Y.O."/>
            <person name="Takano Y."/>
            <person name="Tasumi E."/>
            <person name="Uematsu K."/>
            <person name="Yoshimura T."/>
            <person name="Itoh T."/>
            <person name="Ohkuma M."/>
            <person name="Takai K."/>
        </authorList>
    </citation>
    <scope>NUCLEOTIDE SEQUENCE [LARGE SCALE GENOMIC DNA]</scope>
    <source>
        <strain evidence="1 2">MK-D1</strain>
    </source>
</reference>
<reference evidence="1 2" key="1">
    <citation type="journal article" date="2020" name="Nature">
        <title>Isolation of an archaeon at the prokaryote-eukaryote interface.</title>
        <authorList>
            <person name="Imachi H."/>
            <person name="Nobu M.K."/>
            <person name="Nakahara N."/>
            <person name="Morono Y."/>
            <person name="Ogawara M."/>
            <person name="Takaki Y."/>
            <person name="Takano Y."/>
            <person name="Uematsu K."/>
            <person name="Ikuta T."/>
            <person name="Ito M."/>
            <person name="Matsui Y."/>
            <person name="Miyazaki M."/>
            <person name="Murata K."/>
            <person name="Saito Y."/>
            <person name="Sakai S."/>
            <person name="Song C."/>
            <person name="Tasumi E."/>
            <person name="Yamanaka Y."/>
            <person name="Yamaguchi T."/>
            <person name="Kamagata Y."/>
            <person name="Tamaki H."/>
            <person name="Takai K."/>
        </authorList>
    </citation>
    <scope>NUCLEOTIDE SEQUENCE [LARGE SCALE GENOMIC DNA]</scope>
    <source>
        <strain evidence="1 2">MK-D1</strain>
    </source>
</reference>
<dbReference type="GeneID" id="41331704"/>
<gene>
    <name evidence="1" type="ORF">DSAG12_03736</name>
</gene>
<dbReference type="SMART" id="SM00855">
    <property type="entry name" value="PGAM"/>
    <property type="match status" value="1"/>
</dbReference>
<dbReference type="KEGG" id="psyt:DSAG12_03736"/>
<proteinExistence type="predicted"/>
<evidence type="ECO:0000313" key="2">
    <source>
        <dbReference type="Proteomes" id="UP000321408"/>
    </source>
</evidence>
<protein>
    <submittedName>
        <fullName evidence="1">Histidine phosphatase family protein</fullName>
    </submittedName>
</protein>
<dbReference type="InterPro" id="IPR013078">
    <property type="entry name" value="His_Pase_superF_clade-1"/>
</dbReference>
<dbReference type="RefSeq" id="WP_162306836.1">
    <property type="nucleotide sequence ID" value="NZ_CP042905.2"/>
</dbReference>
<dbReference type="SUPFAM" id="SSF53254">
    <property type="entry name" value="Phosphoglycerate mutase-like"/>
    <property type="match status" value="1"/>
</dbReference>
<dbReference type="Proteomes" id="UP000321408">
    <property type="component" value="Chromosome"/>
</dbReference>
<evidence type="ECO:0000313" key="1">
    <source>
        <dbReference type="EMBL" id="QEE17898.1"/>
    </source>
</evidence>
<dbReference type="CDD" id="cd07067">
    <property type="entry name" value="HP_PGM_like"/>
    <property type="match status" value="1"/>
</dbReference>
<name>A0A5B9DF45_9ARCH</name>